<evidence type="ECO:0000256" key="2">
    <source>
        <dbReference type="ARBA" id="ARBA00022898"/>
    </source>
</evidence>
<protein>
    <submittedName>
        <fullName evidence="4">Aspartate aminotransferase family protein</fullName>
    </submittedName>
</protein>
<evidence type="ECO:0000313" key="4">
    <source>
        <dbReference type="EMBL" id="TDC00321.1"/>
    </source>
</evidence>
<evidence type="ECO:0000313" key="5">
    <source>
        <dbReference type="Proteomes" id="UP000295626"/>
    </source>
</evidence>
<dbReference type="PROSITE" id="PS00600">
    <property type="entry name" value="AA_TRANSFER_CLASS_3"/>
    <property type="match status" value="1"/>
</dbReference>
<dbReference type="InterPro" id="IPR015424">
    <property type="entry name" value="PyrdxlP-dep_Trfase"/>
</dbReference>
<dbReference type="Pfam" id="PF00202">
    <property type="entry name" value="Aminotran_3"/>
    <property type="match status" value="1"/>
</dbReference>
<dbReference type="Gene3D" id="3.90.1150.10">
    <property type="entry name" value="Aspartate Aminotransferase, domain 1"/>
    <property type="match status" value="1"/>
</dbReference>
<keyword evidence="5" id="KW-1185">Reference proteome</keyword>
<dbReference type="PANTHER" id="PTHR43094">
    <property type="entry name" value="AMINOTRANSFERASE"/>
    <property type="match status" value="1"/>
</dbReference>
<dbReference type="InterPro" id="IPR015421">
    <property type="entry name" value="PyrdxlP-dep_Trfase_major"/>
</dbReference>
<organism evidence="4 5">
    <name type="scientific">Micromonospora fluostatini</name>
    <dbReference type="NCBI Taxonomy" id="1629071"/>
    <lineage>
        <taxon>Bacteria</taxon>
        <taxon>Bacillati</taxon>
        <taxon>Actinomycetota</taxon>
        <taxon>Actinomycetes</taxon>
        <taxon>Micromonosporales</taxon>
        <taxon>Micromonosporaceae</taxon>
        <taxon>Micromonospora</taxon>
    </lineage>
</organism>
<reference evidence="4 5" key="1">
    <citation type="submission" date="2019-02" db="EMBL/GenBank/DDBJ databases">
        <title>Draft genome sequences of novel Actinobacteria.</title>
        <authorList>
            <person name="Sahin N."/>
            <person name="Ay H."/>
            <person name="Saygin H."/>
        </authorList>
    </citation>
    <scope>NUCLEOTIDE SEQUENCE [LARGE SCALE GENOMIC DNA]</scope>
    <source>
        <strain evidence="4 5">JCM 30529</strain>
    </source>
</reference>
<comment type="similarity">
    <text evidence="1 3">Belongs to the class-III pyridoxal-phosphate-dependent aminotransferase family.</text>
</comment>
<evidence type="ECO:0000256" key="3">
    <source>
        <dbReference type="RuleBase" id="RU003560"/>
    </source>
</evidence>
<name>A0ABY2DJJ4_9ACTN</name>
<dbReference type="GO" id="GO:0008483">
    <property type="term" value="F:transaminase activity"/>
    <property type="evidence" value="ECO:0007669"/>
    <property type="project" value="UniProtKB-KW"/>
</dbReference>
<dbReference type="InterPro" id="IPR015422">
    <property type="entry name" value="PyrdxlP-dep_Trfase_small"/>
</dbReference>
<dbReference type="SUPFAM" id="SSF53383">
    <property type="entry name" value="PLP-dependent transferases"/>
    <property type="match status" value="1"/>
</dbReference>
<keyword evidence="4" id="KW-0032">Aminotransferase</keyword>
<gene>
    <name evidence="4" type="ORF">E1091_05135</name>
</gene>
<proteinExistence type="inferred from homology"/>
<keyword evidence="4" id="KW-0808">Transferase</keyword>
<dbReference type="InterPro" id="IPR049704">
    <property type="entry name" value="Aminotrans_3_PPA_site"/>
</dbReference>
<keyword evidence="2 3" id="KW-0663">Pyridoxal phosphate</keyword>
<dbReference type="PANTHER" id="PTHR43094:SF1">
    <property type="entry name" value="AMINOTRANSFERASE CLASS-III"/>
    <property type="match status" value="1"/>
</dbReference>
<dbReference type="Proteomes" id="UP000295626">
    <property type="component" value="Unassembled WGS sequence"/>
</dbReference>
<dbReference type="Gene3D" id="3.40.640.10">
    <property type="entry name" value="Type I PLP-dependent aspartate aminotransferase-like (Major domain)"/>
    <property type="match status" value="1"/>
</dbReference>
<sequence length="416" mass="45297">MTSSVTEAPSSGLSEYTGRGIYLHAHGKQYIDCASGTFNLSLGYSAKEVVDALHAQLDRCLHLSSDFTREKSLEIFEMMREFLPPHIGAFWFRDITGSGATEGAIRIAQKATGKSDIFSLFLSHHGQTVGATGVSGNAFRHRSFSLPFANSVKIPAPDCANCFYSQRPDRCGMLCATRLEDFVEYASSGQVAALIVEPVLGNGGNIVPPPGYFRVLRETCDKLGVLIIADEVQTGFGRTGSFFASTGFAQELRPDIITFAKGAGGVGIPVAGVLMRPELDVLEPWEHSTTSGANPLALVALEETVRYLRDHRVLENVATVGGPLHQGLTDLARRFPNVSNVRGVGLMQAFDLPTSLDVQSFIRVAREHGLIVRGSRYGFGRTVKIRPPLIITPDEVRELLVRLSDALRTYEREGRP</sequence>
<comment type="caution">
    <text evidence="4">The sequence shown here is derived from an EMBL/GenBank/DDBJ whole genome shotgun (WGS) entry which is preliminary data.</text>
</comment>
<accession>A0ABY2DJJ4</accession>
<dbReference type="InterPro" id="IPR005814">
    <property type="entry name" value="Aminotrans_3"/>
</dbReference>
<evidence type="ECO:0000256" key="1">
    <source>
        <dbReference type="ARBA" id="ARBA00008954"/>
    </source>
</evidence>
<dbReference type="CDD" id="cd00610">
    <property type="entry name" value="OAT_like"/>
    <property type="match status" value="1"/>
</dbReference>
<dbReference type="EMBL" id="SMKE01000112">
    <property type="protein sequence ID" value="TDC00321.1"/>
    <property type="molecule type" value="Genomic_DNA"/>
</dbReference>